<evidence type="ECO:0000313" key="1">
    <source>
        <dbReference type="EnsemblPlants" id="AVESA.00010b.r2.7DG1345880.1.CDS"/>
    </source>
</evidence>
<sequence>MEDWLRSPAFDNLQELEFCSWLPPPVVPPPASIFRFAATLRLAAIGTCHLSDDSVKGLHFPQLKHLALEEVIVSESALHSLIAGCPASEYLLLHLVSGFRCARINSLTLRSIGVLAHVGTVWLQLGTPRFEELVIEKPPCLQRLFRIDLYDGLQVSVISAPKMETLCFFNNDNFSCHRIIQGLRADSLATMVCTVKVLAFNMSIFSLDMVIDLMRCFPCWEKLYMQNESANVMGTGPKNSWRRKHRNPNIKCLDTHLKTIVLESYRGVVSDVNFVSFFVLNARVLESMTIQVKTIDEEFIAKQQRLLQVEDKASRGARFHYTTDRCLRDIGDISNVRDLDLTDPFVR</sequence>
<name>A0ACD6AF44_AVESA</name>
<dbReference type="Proteomes" id="UP001732700">
    <property type="component" value="Chromosome 7D"/>
</dbReference>
<accession>A0ACD6AF44</accession>
<proteinExistence type="predicted"/>
<dbReference type="EnsemblPlants" id="AVESA.00010b.r2.7DG1345880.1">
    <property type="protein sequence ID" value="AVESA.00010b.r2.7DG1345880.1.CDS"/>
    <property type="gene ID" value="AVESA.00010b.r2.7DG1345880"/>
</dbReference>
<keyword evidence="2" id="KW-1185">Reference proteome</keyword>
<reference evidence="1" key="1">
    <citation type="submission" date="2021-05" db="EMBL/GenBank/DDBJ databases">
        <authorList>
            <person name="Scholz U."/>
            <person name="Mascher M."/>
            <person name="Fiebig A."/>
        </authorList>
    </citation>
    <scope>NUCLEOTIDE SEQUENCE [LARGE SCALE GENOMIC DNA]</scope>
</reference>
<reference evidence="1" key="2">
    <citation type="submission" date="2025-09" db="UniProtKB">
        <authorList>
            <consortium name="EnsemblPlants"/>
        </authorList>
    </citation>
    <scope>IDENTIFICATION</scope>
</reference>
<evidence type="ECO:0000313" key="2">
    <source>
        <dbReference type="Proteomes" id="UP001732700"/>
    </source>
</evidence>
<organism evidence="1 2">
    <name type="scientific">Avena sativa</name>
    <name type="common">Oat</name>
    <dbReference type="NCBI Taxonomy" id="4498"/>
    <lineage>
        <taxon>Eukaryota</taxon>
        <taxon>Viridiplantae</taxon>
        <taxon>Streptophyta</taxon>
        <taxon>Embryophyta</taxon>
        <taxon>Tracheophyta</taxon>
        <taxon>Spermatophyta</taxon>
        <taxon>Magnoliopsida</taxon>
        <taxon>Liliopsida</taxon>
        <taxon>Poales</taxon>
        <taxon>Poaceae</taxon>
        <taxon>BOP clade</taxon>
        <taxon>Pooideae</taxon>
        <taxon>Poodae</taxon>
        <taxon>Poeae</taxon>
        <taxon>Poeae Chloroplast Group 1 (Aveneae type)</taxon>
        <taxon>Aveninae</taxon>
        <taxon>Avena</taxon>
    </lineage>
</organism>
<protein>
    <submittedName>
        <fullName evidence="1">Uncharacterized protein</fullName>
    </submittedName>
</protein>